<evidence type="ECO:0000256" key="1">
    <source>
        <dbReference type="ARBA" id="ARBA00022553"/>
    </source>
</evidence>
<organism evidence="7 8">
    <name type="scientific">Lonchura striata</name>
    <name type="common">white-rumped munia</name>
    <dbReference type="NCBI Taxonomy" id="40157"/>
    <lineage>
        <taxon>Eukaryota</taxon>
        <taxon>Metazoa</taxon>
        <taxon>Chordata</taxon>
        <taxon>Craniata</taxon>
        <taxon>Vertebrata</taxon>
        <taxon>Euteleostomi</taxon>
        <taxon>Archelosauria</taxon>
        <taxon>Archosauria</taxon>
        <taxon>Dinosauria</taxon>
        <taxon>Saurischia</taxon>
        <taxon>Theropoda</taxon>
        <taxon>Coelurosauria</taxon>
        <taxon>Aves</taxon>
        <taxon>Neognathae</taxon>
        <taxon>Neoaves</taxon>
        <taxon>Telluraves</taxon>
        <taxon>Australaves</taxon>
        <taxon>Passeriformes</taxon>
        <taxon>Passeroidea</taxon>
        <taxon>Estrildidae</taxon>
        <taxon>Estrildinae</taxon>
        <taxon>Lonchura</taxon>
    </lineage>
</organism>
<dbReference type="GO" id="GO:0005938">
    <property type="term" value="C:cell cortex"/>
    <property type="evidence" value="ECO:0007669"/>
    <property type="project" value="TreeGrafter"/>
</dbReference>
<dbReference type="InterPro" id="IPR000048">
    <property type="entry name" value="IQ_motif_EF-hand-BS"/>
</dbReference>
<dbReference type="Pfam" id="PF00616">
    <property type="entry name" value="RasGAP"/>
    <property type="match status" value="1"/>
</dbReference>
<dbReference type="InterPro" id="IPR001715">
    <property type="entry name" value="CH_dom"/>
</dbReference>
<dbReference type="SMART" id="SM00323">
    <property type="entry name" value="RasGAP"/>
    <property type="match status" value="1"/>
</dbReference>
<dbReference type="Pfam" id="PF00612">
    <property type="entry name" value="IQ"/>
    <property type="match status" value="4"/>
</dbReference>
<dbReference type="PROSITE" id="PS00509">
    <property type="entry name" value="RAS_GTPASE_ACTIV_1"/>
    <property type="match status" value="1"/>
</dbReference>
<keyword evidence="1" id="KW-0597">Phosphoprotein</keyword>
<dbReference type="GO" id="GO:0005516">
    <property type="term" value="F:calmodulin binding"/>
    <property type="evidence" value="ECO:0007669"/>
    <property type="project" value="UniProtKB-KW"/>
</dbReference>
<dbReference type="Gene3D" id="1.10.506.10">
    <property type="entry name" value="GTPase Activation - p120gap, domain 1"/>
    <property type="match status" value="1"/>
</dbReference>
<keyword evidence="8" id="KW-1185">Reference proteome</keyword>
<dbReference type="SUPFAM" id="SSF143885">
    <property type="entry name" value="RGC domain-like"/>
    <property type="match status" value="1"/>
</dbReference>
<gene>
    <name evidence="7" type="primary">IQGAP2</name>
    <name evidence="7" type="ORF">RLOC_00008168</name>
</gene>
<dbReference type="GO" id="GO:1903479">
    <property type="term" value="P:mitotic actomyosin contractile ring assembly actin filament organization"/>
    <property type="evidence" value="ECO:0007669"/>
    <property type="project" value="TreeGrafter"/>
</dbReference>
<proteinExistence type="predicted"/>
<dbReference type="Gene3D" id="1.10.418.10">
    <property type="entry name" value="Calponin-like domain"/>
    <property type="match status" value="1"/>
</dbReference>
<dbReference type="Proteomes" id="UP000197619">
    <property type="component" value="Unassembled WGS sequence"/>
</dbReference>
<evidence type="ECO:0000259" key="5">
    <source>
        <dbReference type="PROSITE" id="PS50018"/>
    </source>
</evidence>
<dbReference type="PANTHER" id="PTHR14149">
    <property type="entry name" value="RAS GTPASE-ACTIVATING PROTEIN WITH IQ MOTIF"/>
    <property type="match status" value="1"/>
</dbReference>
<keyword evidence="3" id="KW-0112">Calmodulin-binding</keyword>
<dbReference type="SMART" id="SM00033">
    <property type="entry name" value="CH"/>
    <property type="match status" value="1"/>
</dbReference>
<sequence length="1426" mass="163522">MHHEELASLQRPRYGSIVDDERLSAEEMDERRRQNIAYEYLCHLEEAKRWMEVCLAEELPPTTELEEGLRNGVYLAKLAKFFAPNVVSEKKIYDVEQARYKRSGLHFRHTDNTVQWLRAMESIGLPKIFYPETTDVYDRKNIPRMIYCIHALSLYLFKLGLAPQIQDLLGKVDFTEEEISNMRKELEKYGIQMPSFSKIGGILASELSVDEAALHAAVIAINEAVEKGIAEQTIVTLRNPNAMLLSVDEELAQDYQNELFDAKRKKQSNARLKVNGTISDEERDVYEELLTQAEIQGNINKINRIIAIGHINEAVDQGDPEKTLEALLLPTAKLQDVRPANARHYQDVLHHAKAQKCKESQDESALLWLDEIQRGINDSNNNIKEAATLAVGISMINKSLEKGDSQPIPMILQSRFGLRVIAECAEAYFRSLSEAKNLKTTEGSSESPWIKLVMKAMYDYYYNVETEEGTCVAPKGVVPKTSWLTGEEIQNIAGQVTADYNREQLWLANENLIVGLQARARGFLVRKNYQERKAYLQNQEPSAIKIQAFWKGFKQRKSYVDRLKVLQGNVAAIVKIQSWVKMWLARRAYRNRLQYFKDHNDQIVKIQAFLRANKAREDYRTLIGAENPPLTVLRKFAYLLDQSDLDFQEELEVTRLREEVVTKIRSNQQLEKDLNLMDIKIGLLVKNRITLQDVVLHSKKLNKKSKSQLEEMVMVDKQGIKGLSKERRKKLEAYQHLFYLLQTNPTYLAKLIFQMPQNKSTKFMDTVIFTLYNYASNQREEYLLLKLFKTALEEEITSKVDQIQDIVTGNPTVIKMVVSFSRGARGQNTLRQLLGPVVKEIMEDKSLIINTSPVDVYKAWVNQLEMQTGEASKLPYDVTTEQALTHAEVVNKLESSIQSLRAVTDKVLTSIFSSLNMLPYGMRYIAKVLKSSLHEKFPDATEDELLKVVGNLLYYRYMNPAIVAPDGFDIIDISAGGQIHPDQRRNLGCVAKVLQHAASNKLFEGESEHLSSMNTYLSQTYQKFRNFFQAACDVPEPEEKFNIDEYSDMVTLSKPVIYISIEEIINTHSLLLEHQDAIATETNDLLNELLEGLGPVPDIESFLGEGAVDPNDPNRESTLSQLAKTEISLSLTCKYELREGEDQDLKSLMIKTKRLIVDVIRTQPGDTLSEILETPATAQQESENLKLVEKRAILDSKTPEKMKQSQSVFEDGQLPIEQKKRKIQRNLRTLEQAGLVSSATKYQEIINEIAKDIRNQRRYRHHRKAELVKLQQTLNALNSKTAFYEEQINYYNTYIKTCLDNLTRKNSRRSIKLDGKEEVKGSKKLKQTSLKYTAARLHEKGVILEIEDLQTNQFKNVMFDITPGEEVGDFEIKAKFLGVEMEKVQLHFQDLLQMQYEGVAVMKMFDKAKVNVNLLIFLLNKKFYGK</sequence>
<evidence type="ECO:0000256" key="4">
    <source>
        <dbReference type="SAM" id="Coils"/>
    </source>
</evidence>
<dbReference type="PANTHER" id="PTHR14149:SF12">
    <property type="entry name" value="RAS GTPASE-ACTIVATING-LIKE PROTEIN IQGAP2"/>
    <property type="match status" value="1"/>
</dbReference>
<comment type="caution">
    <text evidence="7">The sequence shown here is derived from an EMBL/GenBank/DDBJ whole genome shotgun (WGS) entry which is preliminary data.</text>
</comment>
<dbReference type="InterPro" id="IPR000593">
    <property type="entry name" value="RasGAP_C"/>
</dbReference>
<evidence type="ECO:0000313" key="8">
    <source>
        <dbReference type="Proteomes" id="UP000197619"/>
    </source>
</evidence>
<evidence type="ECO:0000313" key="7">
    <source>
        <dbReference type="EMBL" id="OWK62771.1"/>
    </source>
</evidence>
<dbReference type="CDD" id="cd21275">
    <property type="entry name" value="CH_IQGAP2"/>
    <property type="match status" value="1"/>
</dbReference>
<dbReference type="InterPro" id="IPR001936">
    <property type="entry name" value="RasGAP_dom"/>
</dbReference>
<dbReference type="CDD" id="cd23767">
    <property type="entry name" value="IQCD"/>
    <property type="match status" value="1"/>
</dbReference>
<reference evidence="7 8" key="1">
    <citation type="submission" date="2017-05" db="EMBL/GenBank/DDBJ databases">
        <title>Genome of assembly of the Bengalese finch, Lonchura striata domestica.</title>
        <authorList>
            <person name="Colquitt B.M."/>
            <person name="Brainard M.S."/>
        </authorList>
    </citation>
    <scope>NUCLEOTIDE SEQUENCE [LARGE SCALE GENOMIC DNA]</scope>
    <source>
        <strain evidence="7">White83orange57</strain>
    </source>
</reference>
<protein>
    <submittedName>
        <fullName evidence="7">Ras GTPase-activating-like protein IQGAP2</fullName>
    </submittedName>
</protein>
<dbReference type="InterPro" id="IPR008936">
    <property type="entry name" value="Rho_GTPase_activation_prot"/>
</dbReference>
<dbReference type="STRING" id="299123.ENSLSDP00000020272"/>
<feature type="domain" description="Ras-GAP" evidence="5">
    <location>
        <begin position="766"/>
        <end position="999"/>
    </location>
</feature>
<dbReference type="SMART" id="SM00015">
    <property type="entry name" value="IQ"/>
    <property type="match status" value="4"/>
</dbReference>
<dbReference type="Gene3D" id="1.20.5.190">
    <property type="match status" value="2"/>
</dbReference>
<dbReference type="SUPFAM" id="SSF47576">
    <property type="entry name" value="Calponin-homology domain, CH-domain"/>
    <property type="match status" value="1"/>
</dbReference>
<dbReference type="PROSITE" id="PS50018">
    <property type="entry name" value="RAS_GTPASE_ACTIV_2"/>
    <property type="match status" value="1"/>
</dbReference>
<dbReference type="SUPFAM" id="SSF48350">
    <property type="entry name" value="GTPase activation domain, GAP"/>
    <property type="match status" value="1"/>
</dbReference>
<name>A0A218VAN6_9PASE</name>
<dbReference type="FunFam" id="1.10.506.10:FF:000004">
    <property type="entry name" value="IQ motif containing GTPase activating protein 1"/>
    <property type="match status" value="1"/>
</dbReference>
<dbReference type="PROSITE" id="PS50021">
    <property type="entry name" value="CH"/>
    <property type="match status" value="1"/>
</dbReference>
<dbReference type="Pfam" id="PF03836">
    <property type="entry name" value="RasGAP_C"/>
    <property type="match status" value="1"/>
</dbReference>
<evidence type="ECO:0000259" key="6">
    <source>
        <dbReference type="PROSITE" id="PS50021"/>
    </source>
</evidence>
<keyword evidence="4" id="KW-0175">Coiled coil</keyword>
<feature type="coiled-coil region" evidence="4">
    <location>
        <begin position="165"/>
        <end position="192"/>
    </location>
</feature>
<dbReference type="PROSITE" id="PS50096">
    <property type="entry name" value="IQ"/>
    <property type="match status" value="4"/>
</dbReference>
<dbReference type="InterPro" id="IPR036872">
    <property type="entry name" value="CH_dom_sf"/>
</dbReference>
<dbReference type="Pfam" id="PF00307">
    <property type="entry name" value="CH"/>
    <property type="match status" value="1"/>
</dbReference>
<evidence type="ECO:0000256" key="2">
    <source>
        <dbReference type="ARBA" id="ARBA00022737"/>
    </source>
</evidence>
<dbReference type="EMBL" id="MUZQ01000022">
    <property type="protein sequence ID" value="OWK62771.1"/>
    <property type="molecule type" value="Genomic_DNA"/>
</dbReference>
<keyword evidence="2" id="KW-0677">Repeat</keyword>
<evidence type="ECO:0000256" key="3">
    <source>
        <dbReference type="ARBA" id="ARBA00022860"/>
    </source>
</evidence>
<accession>A0A218VAN6</accession>
<dbReference type="CDD" id="cd05131">
    <property type="entry name" value="RasGAP_IQGAP2"/>
    <property type="match status" value="1"/>
</dbReference>
<dbReference type="FunFam" id="1.10.418.10:FF:000013">
    <property type="entry name" value="IQ motif containing GTPase activating protein 1"/>
    <property type="match status" value="1"/>
</dbReference>
<dbReference type="InterPro" id="IPR023152">
    <property type="entry name" value="RasGAP_CS"/>
</dbReference>
<feature type="domain" description="Calponin-homology (CH)" evidence="6">
    <location>
        <begin position="41"/>
        <end position="156"/>
    </location>
</feature>
<dbReference type="GO" id="GO:0051015">
    <property type="term" value="F:actin filament binding"/>
    <property type="evidence" value="ECO:0007669"/>
    <property type="project" value="TreeGrafter"/>
</dbReference>
<dbReference type="GO" id="GO:0005096">
    <property type="term" value="F:GTPase activator activity"/>
    <property type="evidence" value="ECO:0007669"/>
    <property type="project" value="TreeGrafter"/>
</dbReference>